<sequence>MIRILVAAFLALITVPAVAQEQSAEQFLHAIYDQYKGTEGPPLDDAAMANYFTPDVYKLIKADSDAAAKKNEVPLLAGDPFIDAQDWKIDQLKIAVEEPKPGAATGIVTFQNFGELFEIKLDLLRTPKGWRIAEIYAPSGSLKELYKK</sequence>
<feature type="domain" description="DUF3828" evidence="2">
    <location>
        <begin position="24"/>
        <end position="135"/>
    </location>
</feature>
<gene>
    <name evidence="3" type="ORF">IZ6_20680</name>
</gene>
<dbReference type="RefSeq" id="WP_222874987.1">
    <property type="nucleotide sequence ID" value="NZ_AP023361.1"/>
</dbReference>
<reference evidence="3 4" key="1">
    <citation type="submission" date="2020-08" db="EMBL/GenBank/DDBJ databases">
        <title>Genome sequence of Rhizobiales bacterium strain IZ6.</title>
        <authorList>
            <person name="Nakai R."/>
            <person name="Naganuma T."/>
        </authorList>
    </citation>
    <scope>NUCLEOTIDE SEQUENCE [LARGE SCALE GENOMIC DNA]</scope>
    <source>
        <strain evidence="3 4">IZ6</strain>
    </source>
</reference>
<dbReference type="AlphaFoldDB" id="A0A6S6QJ91"/>
<keyword evidence="4" id="KW-1185">Reference proteome</keyword>
<feature type="signal peptide" evidence="1">
    <location>
        <begin position="1"/>
        <end position="19"/>
    </location>
</feature>
<evidence type="ECO:0000259" key="2">
    <source>
        <dbReference type="Pfam" id="PF12883"/>
    </source>
</evidence>
<dbReference type="Proteomes" id="UP000515317">
    <property type="component" value="Chromosome"/>
</dbReference>
<feature type="chain" id="PRO_5027725278" description="DUF3828 domain-containing protein" evidence="1">
    <location>
        <begin position="20"/>
        <end position="148"/>
    </location>
</feature>
<keyword evidence="1" id="KW-0732">Signal</keyword>
<evidence type="ECO:0000256" key="1">
    <source>
        <dbReference type="SAM" id="SignalP"/>
    </source>
</evidence>
<name>A0A6S6QJ91_9HYPH</name>
<dbReference type="Gene3D" id="3.10.450.50">
    <property type="match status" value="1"/>
</dbReference>
<evidence type="ECO:0000313" key="3">
    <source>
        <dbReference type="EMBL" id="BCJ91333.1"/>
    </source>
</evidence>
<evidence type="ECO:0000313" key="4">
    <source>
        <dbReference type="Proteomes" id="UP000515317"/>
    </source>
</evidence>
<organism evidence="3 4">
    <name type="scientific">Terrihabitans soli</name>
    <dbReference type="NCBI Taxonomy" id="708113"/>
    <lineage>
        <taxon>Bacteria</taxon>
        <taxon>Pseudomonadati</taxon>
        <taxon>Pseudomonadota</taxon>
        <taxon>Alphaproteobacteria</taxon>
        <taxon>Hyphomicrobiales</taxon>
        <taxon>Terrihabitans</taxon>
    </lineage>
</organism>
<dbReference type="KEGG" id="tso:IZ6_20680"/>
<protein>
    <recommendedName>
        <fullName evidence="2">DUF3828 domain-containing protein</fullName>
    </recommendedName>
</protein>
<proteinExistence type="predicted"/>
<dbReference type="Pfam" id="PF12883">
    <property type="entry name" value="DUF3828"/>
    <property type="match status" value="1"/>
</dbReference>
<dbReference type="EMBL" id="AP023361">
    <property type="protein sequence ID" value="BCJ91333.1"/>
    <property type="molecule type" value="Genomic_DNA"/>
</dbReference>
<dbReference type="InterPro" id="IPR024289">
    <property type="entry name" value="DUF3828"/>
</dbReference>
<accession>A0A6S6QJ91</accession>